<dbReference type="GO" id="GO:0005739">
    <property type="term" value="C:mitochondrion"/>
    <property type="evidence" value="ECO:0007669"/>
    <property type="project" value="TreeGrafter"/>
</dbReference>
<dbReference type="STRING" id="1076935.U4KXI6"/>
<dbReference type="Pfam" id="PF08546">
    <property type="entry name" value="ApbA_C"/>
    <property type="match status" value="1"/>
</dbReference>
<evidence type="ECO:0000259" key="6">
    <source>
        <dbReference type="Pfam" id="PF08546"/>
    </source>
</evidence>
<organism evidence="7 8">
    <name type="scientific">Pyronema omphalodes (strain CBS 100304)</name>
    <name type="common">Pyronema confluens</name>
    <dbReference type="NCBI Taxonomy" id="1076935"/>
    <lineage>
        <taxon>Eukaryota</taxon>
        <taxon>Fungi</taxon>
        <taxon>Dikarya</taxon>
        <taxon>Ascomycota</taxon>
        <taxon>Pezizomycotina</taxon>
        <taxon>Pezizomycetes</taxon>
        <taxon>Pezizales</taxon>
        <taxon>Pyronemataceae</taxon>
        <taxon>Pyronema</taxon>
    </lineage>
</organism>
<keyword evidence="8" id="KW-1185">Reference proteome</keyword>
<dbReference type="Gene3D" id="1.10.1040.10">
    <property type="entry name" value="N-(1-d-carboxylethyl)-l-norvaline Dehydrogenase, domain 2"/>
    <property type="match status" value="1"/>
</dbReference>
<dbReference type="OrthoDB" id="73846at2759"/>
<dbReference type="Proteomes" id="UP000018144">
    <property type="component" value="Unassembled WGS sequence"/>
</dbReference>
<dbReference type="SUPFAM" id="SSF48179">
    <property type="entry name" value="6-phosphogluconate dehydrogenase C-terminal domain-like"/>
    <property type="match status" value="1"/>
</dbReference>
<dbReference type="GO" id="GO:0050661">
    <property type="term" value="F:NADP binding"/>
    <property type="evidence" value="ECO:0007669"/>
    <property type="project" value="TreeGrafter"/>
</dbReference>
<name>U4KXI6_PYROM</name>
<dbReference type="OMA" id="NTSKRLW"/>
<evidence type="ECO:0000256" key="2">
    <source>
        <dbReference type="ARBA" id="ARBA00022857"/>
    </source>
</evidence>
<dbReference type="PANTHER" id="PTHR43765:SF2">
    <property type="entry name" value="2-DEHYDROPANTOATE 2-REDUCTASE"/>
    <property type="match status" value="1"/>
</dbReference>
<dbReference type="InterPro" id="IPR013328">
    <property type="entry name" value="6PGD_dom2"/>
</dbReference>
<dbReference type="InterPro" id="IPR013332">
    <property type="entry name" value="KPR_N"/>
</dbReference>
<evidence type="ECO:0000256" key="4">
    <source>
        <dbReference type="SAM" id="MobiDB-lite"/>
    </source>
</evidence>
<feature type="region of interest" description="Disordered" evidence="4">
    <location>
        <begin position="176"/>
        <end position="231"/>
    </location>
</feature>
<evidence type="ECO:0000313" key="8">
    <source>
        <dbReference type="Proteomes" id="UP000018144"/>
    </source>
</evidence>
<evidence type="ECO:0000259" key="5">
    <source>
        <dbReference type="Pfam" id="PF02558"/>
    </source>
</evidence>
<evidence type="ECO:0000256" key="1">
    <source>
        <dbReference type="ARBA" id="ARBA00007870"/>
    </source>
</evidence>
<sequence>MAARRIHILGAGNIGLFVASQLRQAKVPVTLLLRPQTLATYPGQISLFVPPHKTIIPDLLAEAVPSYEETDPKSPAESTPQTPIDCLIVAVKSHQVRLALSPLLSRLNKDSTILLLQNGVPPSPTELFPTLEPQQRPHLMAGVVTHGVFQKERWNITLAGKGGLWFAPYDGVVLPDRDRKSESPRVRVGGGKSALGEDDKEKGISVAPDPNLKDTEEKEKNGKEGGNKEDQEVIYGQIPPPEAPMSWLFTSSPTTQFLTSSLTSSGSTPISSSELNIKILTKLCINCVINPLTAINNFKNGMVLSICSEDAKAICGEVLKVTGMNIDVLWEEVKRVVDVTRTNWSSMWQDIENGRKTEIRELNGWVVDKAKELGLRERDVRVNKWLLDMVVEMEGEAEGKGGDGGGGGGEEEESE</sequence>
<dbReference type="InterPro" id="IPR036291">
    <property type="entry name" value="NAD(P)-bd_dom_sf"/>
</dbReference>
<dbReference type="Pfam" id="PF02558">
    <property type="entry name" value="ApbA"/>
    <property type="match status" value="1"/>
</dbReference>
<feature type="region of interest" description="Disordered" evidence="4">
    <location>
        <begin position="394"/>
        <end position="415"/>
    </location>
</feature>
<dbReference type="InterPro" id="IPR008927">
    <property type="entry name" value="6-PGluconate_DH-like_C_sf"/>
</dbReference>
<dbReference type="EMBL" id="HF935291">
    <property type="protein sequence ID" value="CCX06511.1"/>
    <property type="molecule type" value="Genomic_DNA"/>
</dbReference>
<dbReference type="PANTHER" id="PTHR43765">
    <property type="entry name" value="2-DEHYDROPANTOATE 2-REDUCTASE-RELATED"/>
    <property type="match status" value="1"/>
</dbReference>
<feature type="domain" description="Ketopantoate reductase C-terminal" evidence="6">
    <location>
        <begin position="278"/>
        <end position="390"/>
    </location>
</feature>
<gene>
    <name evidence="7" type="ORF">PCON_06098</name>
</gene>
<feature type="domain" description="Ketopantoate reductase N-terminal" evidence="5">
    <location>
        <begin position="6"/>
        <end position="170"/>
    </location>
</feature>
<evidence type="ECO:0000313" key="7">
    <source>
        <dbReference type="EMBL" id="CCX06511.1"/>
    </source>
</evidence>
<dbReference type="AlphaFoldDB" id="U4KXI6"/>
<dbReference type="InterPro" id="IPR050838">
    <property type="entry name" value="Ketopantoate_reductase"/>
</dbReference>
<proteinExistence type="inferred from homology"/>
<dbReference type="SUPFAM" id="SSF51735">
    <property type="entry name" value="NAD(P)-binding Rossmann-fold domains"/>
    <property type="match status" value="1"/>
</dbReference>
<comment type="similarity">
    <text evidence="1">Belongs to the ketopantoate reductase family.</text>
</comment>
<reference evidence="7 8" key="1">
    <citation type="journal article" date="2013" name="PLoS Genet.">
        <title>The genome and development-dependent transcriptomes of Pyronema confluens: a window into fungal evolution.</title>
        <authorList>
            <person name="Traeger S."/>
            <person name="Altegoer F."/>
            <person name="Freitag M."/>
            <person name="Gabaldon T."/>
            <person name="Kempken F."/>
            <person name="Kumar A."/>
            <person name="Marcet-Houben M."/>
            <person name="Poggeler S."/>
            <person name="Stajich J.E."/>
            <person name="Nowrousian M."/>
        </authorList>
    </citation>
    <scope>NUCLEOTIDE SEQUENCE [LARGE SCALE GENOMIC DNA]</scope>
    <source>
        <strain evidence="8">CBS 100304</strain>
        <tissue evidence="7">Vegetative mycelium</tissue>
    </source>
</reference>
<keyword evidence="2" id="KW-0521">NADP</keyword>
<dbReference type="InterPro" id="IPR013752">
    <property type="entry name" value="KPA_reductase"/>
</dbReference>
<dbReference type="GO" id="GO:0008677">
    <property type="term" value="F:2-dehydropantoate 2-reductase activity"/>
    <property type="evidence" value="ECO:0007669"/>
    <property type="project" value="TreeGrafter"/>
</dbReference>
<keyword evidence="3" id="KW-0560">Oxidoreductase</keyword>
<feature type="compositionally biased region" description="Basic and acidic residues" evidence="4">
    <location>
        <begin position="176"/>
        <end position="185"/>
    </location>
</feature>
<protein>
    <submittedName>
        <fullName evidence="7">Similar to Probable 2-dehydropantoate 2-reductase acc. no. Q9HW09</fullName>
    </submittedName>
</protein>
<evidence type="ECO:0000256" key="3">
    <source>
        <dbReference type="ARBA" id="ARBA00023002"/>
    </source>
</evidence>
<dbReference type="Gene3D" id="3.40.50.720">
    <property type="entry name" value="NAD(P)-binding Rossmann-like Domain"/>
    <property type="match status" value="1"/>
</dbReference>
<accession>U4KXI6</accession>
<dbReference type="eggNOG" id="ENOG502QPT5">
    <property type="taxonomic scope" value="Eukaryota"/>
</dbReference>
<feature type="compositionally biased region" description="Basic and acidic residues" evidence="4">
    <location>
        <begin position="211"/>
        <end position="231"/>
    </location>
</feature>